<evidence type="ECO:0000256" key="6">
    <source>
        <dbReference type="ARBA" id="ARBA00022968"/>
    </source>
</evidence>
<gene>
    <name evidence="15" type="primary">CLEC12A</name>
</gene>
<dbReference type="GeneID" id="102543026"/>
<evidence type="ECO:0000256" key="1">
    <source>
        <dbReference type="ARBA" id="ARBA00004401"/>
    </source>
</evidence>
<dbReference type="CDD" id="cd03593">
    <property type="entry name" value="CLECT_NK_receptors_like"/>
    <property type="match status" value="1"/>
</dbReference>
<keyword evidence="11" id="KW-0325">Glycoprotein</keyword>
<dbReference type="PANTHER" id="PTHR47647">
    <property type="entry name" value="C-TYPE LECTIN DOMAIN FAMILY 12 MEMBER B"/>
    <property type="match status" value="1"/>
</dbReference>
<dbReference type="Proteomes" id="UP001652581">
    <property type="component" value="Chromosome 34"/>
</dbReference>
<reference evidence="15" key="1">
    <citation type="submission" date="2025-08" db="UniProtKB">
        <authorList>
            <consortium name="RefSeq"/>
        </authorList>
    </citation>
    <scope>IDENTIFICATION</scope>
</reference>
<dbReference type="SUPFAM" id="SSF56436">
    <property type="entry name" value="C-type lectin-like"/>
    <property type="match status" value="1"/>
</dbReference>
<name>A0A6J0AB94_VICPA</name>
<dbReference type="InterPro" id="IPR016187">
    <property type="entry name" value="CTDL_fold"/>
</dbReference>
<dbReference type="InterPro" id="IPR016186">
    <property type="entry name" value="C-type_lectin-like/link_sf"/>
</dbReference>
<evidence type="ECO:0000313" key="14">
    <source>
        <dbReference type="Proteomes" id="UP001652581"/>
    </source>
</evidence>
<keyword evidence="5" id="KW-0430">Lectin</keyword>
<evidence type="ECO:0000256" key="3">
    <source>
        <dbReference type="ARBA" id="ARBA00022553"/>
    </source>
</evidence>
<proteinExistence type="predicted"/>
<feature type="domain" description="C-type lectin" evidence="13">
    <location>
        <begin position="173"/>
        <end position="282"/>
    </location>
</feature>
<dbReference type="RefSeq" id="XP_015091107.2">
    <property type="nucleotide sequence ID" value="XM_015235621.3"/>
</dbReference>
<evidence type="ECO:0000256" key="4">
    <source>
        <dbReference type="ARBA" id="ARBA00022692"/>
    </source>
</evidence>
<protein>
    <submittedName>
        <fullName evidence="15">C-type lectin domain family 12 member A</fullName>
    </submittedName>
</protein>
<evidence type="ECO:0000259" key="13">
    <source>
        <dbReference type="PROSITE" id="PS50041"/>
    </source>
</evidence>
<dbReference type="Gene3D" id="3.10.100.10">
    <property type="entry name" value="Mannose-Binding Protein A, subunit A"/>
    <property type="match status" value="1"/>
</dbReference>
<evidence type="ECO:0000256" key="10">
    <source>
        <dbReference type="ARBA" id="ARBA00023170"/>
    </source>
</evidence>
<evidence type="ECO:0000256" key="12">
    <source>
        <dbReference type="SAM" id="Phobius"/>
    </source>
</evidence>
<keyword evidence="7 12" id="KW-1133">Transmembrane helix</keyword>
<dbReference type="SMART" id="SM00034">
    <property type="entry name" value="CLECT"/>
    <property type="match status" value="1"/>
</dbReference>
<comment type="subcellular location">
    <subcellularLocation>
        <location evidence="1">Cell membrane</location>
        <topology evidence="1">Single-pass type II membrane protein</topology>
    </subcellularLocation>
</comment>
<feature type="transmembrane region" description="Helical" evidence="12">
    <location>
        <begin position="76"/>
        <end position="99"/>
    </location>
</feature>
<evidence type="ECO:0000256" key="2">
    <source>
        <dbReference type="ARBA" id="ARBA00022475"/>
    </source>
</evidence>
<evidence type="ECO:0000256" key="11">
    <source>
        <dbReference type="ARBA" id="ARBA00023180"/>
    </source>
</evidence>
<keyword evidence="9" id="KW-1015">Disulfide bond</keyword>
<dbReference type="InterPro" id="IPR042916">
    <property type="entry name" value="CLEC12A/B"/>
</dbReference>
<keyword evidence="8 12" id="KW-0472">Membrane</keyword>
<evidence type="ECO:0000256" key="8">
    <source>
        <dbReference type="ARBA" id="ARBA00023136"/>
    </source>
</evidence>
<organism evidence="14 15">
    <name type="scientific">Vicugna pacos</name>
    <name type="common">Alpaca</name>
    <name type="synonym">Lama pacos</name>
    <dbReference type="NCBI Taxonomy" id="30538"/>
    <lineage>
        <taxon>Eukaryota</taxon>
        <taxon>Metazoa</taxon>
        <taxon>Chordata</taxon>
        <taxon>Craniata</taxon>
        <taxon>Vertebrata</taxon>
        <taxon>Euteleostomi</taxon>
        <taxon>Mammalia</taxon>
        <taxon>Eutheria</taxon>
        <taxon>Laurasiatheria</taxon>
        <taxon>Artiodactyla</taxon>
        <taxon>Tylopoda</taxon>
        <taxon>Camelidae</taxon>
        <taxon>Vicugna</taxon>
    </lineage>
</organism>
<keyword evidence="3" id="KW-0597">Phosphoprotein</keyword>
<keyword evidence="6" id="KW-0735">Signal-anchor</keyword>
<keyword evidence="4 12" id="KW-0812">Transmembrane</keyword>
<keyword evidence="10" id="KW-0675">Receptor</keyword>
<evidence type="ECO:0000256" key="5">
    <source>
        <dbReference type="ARBA" id="ARBA00022734"/>
    </source>
</evidence>
<dbReference type="PROSITE" id="PS50041">
    <property type="entry name" value="C_TYPE_LECTIN_2"/>
    <property type="match status" value="1"/>
</dbReference>
<sequence>MIHAGHPHQAIAVDYSPSSFFFPVCQVFFASPSMSEEVTYADLKFEDSSKTEHIQEFHECGIKEPPAPSHIWRRRALALILLCLLLLIGLGVLGGIFYITSKTDMGELNKLQEFKEELQRNVSLQLKHNMDSFEKVRNLSITLQETATKLCHELHRKNPEHKCKPCPKEWMWHEDSCYLWVEKFETWQKSDMICSNHNASLLKIKNKSALEFIKSKRLYRYWLGLSPRKGNPRFKHLDTAIISSDWYTRNTNDLNDQLNCGYLDNSYVYYTTCTGAQKIICEKLANSVKIESVLTTEVPGGRT</sequence>
<dbReference type="InterPro" id="IPR001304">
    <property type="entry name" value="C-type_lectin-like"/>
</dbReference>
<evidence type="ECO:0000313" key="15">
    <source>
        <dbReference type="RefSeq" id="XP_015091107.2"/>
    </source>
</evidence>
<dbReference type="Pfam" id="PF00059">
    <property type="entry name" value="Lectin_C"/>
    <property type="match status" value="1"/>
</dbReference>
<accession>A0A6J0AB94</accession>
<dbReference type="InterPro" id="IPR033992">
    <property type="entry name" value="NKR-like_CTLD"/>
</dbReference>
<evidence type="ECO:0000256" key="7">
    <source>
        <dbReference type="ARBA" id="ARBA00022989"/>
    </source>
</evidence>
<evidence type="ECO:0000256" key="9">
    <source>
        <dbReference type="ARBA" id="ARBA00023157"/>
    </source>
</evidence>
<dbReference type="PANTHER" id="PTHR47647:SF2">
    <property type="entry name" value="C-TYPE LECTIN DOMAIN FAMILY 12 MEMBER A"/>
    <property type="match status" value="1"/>
</dbReference>
<keyword evidence="2" id="KW-1003">Cell membrane</keyword>
<keyword evidence="14" id="KW-1185">Reference proteome</keyword>